<comment type="subcellular location">
    <subcellularLocation>
        <location evidence="3">Mitochondrion inner membrane</location>
        <topology evidence="3">Peripheral membrane protein</topology>
    </subcellularLocation>
    <subcellularLocation>
        <location evidence="2">Mitochondrion intermembrane space</location>
    </subcellularLocation>
</comment>
<dbReference type="GO" id="GO:0005758">
    <property type="term" value="C:mitochondrial intermembrane space"/>
    <property type="evidence" value="ECO:0007669"/>
    <property type="project" value="UniProtKB-SubCell"/>
</dbReference>
<reference evidence="15" key="3">
    <citation type="submission" date="2025-09" db="UniProtKB">
        <authorList>
            <consortium name="Ensembl"/>
        </authorList>
    </citation>
    <scope>IDENTIFICATION</scope>
</reference>
<keyword evidence="7" id="KW-0679">Respiratory chain</keyword>
<evidence type="ECO:0000256" key="5">
    <source>
        <dbReference type="ARBA" id="ARBA00018677"/>
    </source>
</evidence>
<organism evidence="15 16">
    <name type="scientific">Vombatus ursinus</name>
    <name type="common">Common wombat</name>
    <dbReference type="NCBI Taxonomy" id="29139"/>
    <lineage>
        <taxon>Eukaryota</taxon>
        <taxon>Metazoa</taxon>
        <taxon>Chordata</taxon>
        <taxon>Craniata</taxon>
        <taxon>Vertebrata</taxon>
        <taxon>Euteleostomi</taxon>
        <taxon>Mammalia</taxon>
        <taxon>Metatheria</taxon>
        <taxon>Diprotodontia</taxon>
        <taxon>Vombatidae</taxon>
        <taxon>Vombatus</taxon>
    </lineage>
</organism>
<evidence type="ECO:0000313" key="16">
    <source>
        <dbReference type="Proteomes" id="UP000314987"/>
    </source>
</evidence>
<comment type="function">
    <text evidence="1">Accessory subunit of the mitochondrial membrane respiratory chain NADH dehydrogenase (Complex I), that is believed not to be involved in catalysis. Complex I functions in the transfer of electrons from NADH to the respiratory chain. The immediate electron acceptor for the enzyme is believed to be ubiquinone.</text>
</comment>
<evidence type="ECO:0000256" key="9">
    <source>
        <dbReference type="ARBA" id="ARBA00022982"/>
    </source>
</evidence>
<accession>A0A4X2K0P3</accession>
<dbReference type="Ensembl" id="ENSVURT00010006269.1">
    <property type="protein sequence ID" value="ENSVURP00010005534.1"/>
    <property type="gene ID" value="ENSVURG00010004328.1"/>
</dbReference>
<evidence type="ECO:0000313" key="15">
    <source>
        <dbReference type="Ensembl" id="ENSVURP00010005534.1"/>
    </source>
</evidence>
<proteinExistence type="inferred from homology"/>
<keyword evidence="12" id="KW-1015">Disulfide bond</keyword>
<evidence type="ECO:0000256" key="6">
    <source>
        <dbReference type="ARBA" id="ARBA00022448"/>
    </source>
</evidence>
<dbReference type="Proteomes" id="UP000314987">
    <property type="component" value="Unassembled WGS sequence"/>
</dbReference>
<keyword evidence="6" id="KW-0813">Transport</keyword>
<keyword evidence="11" id="KW-0472">Membrane</keyword>
<evidence type="ECO:0000256" key="12">
    <source>
        <dbReference type="ARBA" id="ARBA00023157"/>
    </source>
</evidence>
<evidence type="ECO:0000256" key="8">
    <source>
        <dbReference type="ARBA" id="ARBA00022792"/>
    </source>
</evidence>
<keyword evidence="8" id="KW-0999">Mitochondrion inner membrane</keyword>
<dbReference type="PANTHER" id="PTHR20900:SF0">
    <property type="entry name" value="NADH DEHYDROGENASE [UBIQUINONE] 1 BETA SUBCOMPLEX SUBUNIT 7"/>
    <property type="match status" value="1"/>
</dbReference>
<evidence type="ECO:0000256" key="13">
    <source>
        <dbReference type="ARBA" id="ARBA00030188"/>
    </source>
</evidence>
<evidence type="ECO:0000256" key="2">
    <source>
        <dbReference type="ARBA" id="ARBA00004569"/>
    </source>
</evidence>
<evidence type="ECO:0000256" key="1">
    <source>
        <dbReference type="ARBA" id="ARBA00003195"/>
    </source>
</evidence>
<sequence length="140" mass="16540">MGAYLPQRYLWEVEVEPDLLHMPTFPLDYGFQGHKERVMAVTQQAMNDAQLLLQQWDYCTRCLIGLPKCKRGCFPNILACGRKQHVWDLCEHQHYVGQLKELEWKDCFDLQKKKVTFTFPHLLYTRANQLNILLPSPTFL</sequence>
<keyword evidence="9" id="KW-0249">Electron transport</keyword>
<dbReference type="InterPro" id="IPR008698">
    <property type="entry name" value="NDUB7"/>
</dbReference>
<keyword evidence="10" id="KW-0496">Mitochondrion</keyword>
<protein>
    <recommendedName>
        <fullName evidence="5">NADH dehydrogenase [ubiquinone] 1 beta subcomplex subunit 7</fullName>
    </recommendedName>
    <alternativeName>
        <fullName evidence="13">Complex I-B18</fullName>
    </alternativeName>
    <alternativeName>
        <fullName evidence="14">NADH-ubiquinone oxidoreductase B18 subunit</fullName>
    </alternativeName>
</protein>
<evidence type="ECO:0000256" key="4">
    <source>
        <dbReference type="ARBA" id="ARBA00008006"/>
    </source>
</evidence>
<dbReference type="Pfam" id="PF05676">
    <property type="entry name" value="NDUF_B7"/>
    <property type="match status" value="1"/>
</dbReference>
<dbReference type="STRING" id="29139.ENSVURP00010005534"/>
<dbReference type="PANTHER" id="PTHR20900">
    <property type="entry name" value="NADH:UBIQUINONE OXIDOREDUCTASE B18-LIKE SUBUNIT"/>
    <property type="match status" value="1"/>
</dbReference>
<evidence type="ECO:0000256" key="14">
    <source>
        <dbReference type="ARBA" id="ARBA00030710"/>
    </source>
</evidence>
<dbReference type="GO" id="GO:0005743">
    <property type="term" value="C:mitochondrial inner membrane"/>
    <property type="evidence" value="ECO:0007669"/>
    <property type="project" value="UniProtKB-SubCell"/>
</dbReference>
<evidence type="ECO:0000256" key="11">
    <source>
        <dbReference type="ARBA" id="ARBA00023136"/>
    </source>
</evidence>
<reference evidence="16" key="1">
    <citation type="submission" date="2018-12" db="EMBL/GenBank/DDBJ databases">
        <authorList>
            <person name="Yazar S."/>
        </authorList>
    </citation>
    <scope>NUCLEOTIDE SEQUENCE [LARGE SCALE GENOMIC DNA]</scope>
</reference>
<evidence type="ECO:0000256" key="7">
    <source>
        <dbReference type="ARBA" id="ARBA00022660"/>
    </source>
</evidence>
<evidence type="ECO:0000256" key="10">
    <source>
        <dbReference type="ARBA" id="ARBA00023128"/>
    </source>
</evidence>
<keyword evidence="16" id="KW-1185">Reference proteome</keyword>
<evidence type="ECO:0000256" key="3">
    <source>
        <dbReference type="ARBA" id="ARBA00004637"/>
    </source>
</evidence>
<dbReference type="AlphaFoldDB" id="A0A4X2K0P3"/>
<name>A0A4X2K0P3_VOMUR</name>
<comment type="similarity">
    <text evidence="4">Belongs to the complex I NDUFB7 subunit family.</text>
</comment>
<reference evidence="15" key="2">
    <citation type="submission" date="2025-08" db="UniProtKB">
        <authorList>
            <consortium name="Ensembl"/>
        </authorList>
    </citation>
    <scope>IDENTIFICATION</scope>
</reference>